<organism evidence="1">
    <name type="scientific">bioreactor metagenome</name>
    <dbReference type="NCBI Taxonomy" id="1076179"/>
    <lineage>
        <taxon>unclassified sequences</taxon>
        <taxon>metagenomes</taxon>
        <taxon>ecological metagenomes</taxon>
    </lineage>
</organism>
<proteinExistence type="predicted"/>
<gene>
    <name evidence="1" type="ORF">SDC9_208074</name>
</gene>
<name>A0A645JA96_9ZZZZ</name>
<comment type="caution">
    <text evidence="1">The sequence shown here is derived from an EMBL/GenBank/DDBJ whole genome shotgun (WGS) entry which is preliminary data.</text>
</comment>
<sequence length="61" mass="6652">MKPVVSTRPKGSKKQYMYAVRCSNKVYENGIGVFLMRSQDAADAVSDDRVASIVAARQGSI</sequence>
<dbReference type="AlphaFoldDB" id="A0A645JA96"/>
<reference evidence="1" key="1">
    <citation type="submission" date="2019-08" db="EMBL/GenBank/DDBJ databases">
        <authorList>
            <person name="Kucharzyk K."/>
            <person name="Murdoch R.W."/>
            <person name="Higgins S."/>
            <person name="Loffler F."/>
        </authorList>
    </citation>
    <scope>NUCLEOTIDE SEQUENCE</scope>
</reference>
<protein>
    <submittedName>
        <fullName evidence="1">Uncharacterized protein</fullName>
    </submittedName>
</protein>
<evidence type="ECO:0000313" key="1">
    <source>
        <dbReference type="EMBL" id="MPN60346.1"/>
    </source>
</evidence>
<dbReference type="EMBL" id="VSSQ01135481">
    <property type="protein sequence ID" value="MPN60346.1"/>
    <property type="molecule type" value="Genomic_DNA"/>
</dbReference>
<accession>A0A645JA96</accession>